<evidence type="ECO:0000256" key="2">
    <source>
        <dbReference type="ARBA" id="ARBA00022692"/>
    </source>
</evidence>
<evidence type="ECO:0000256" key="1">
    <source>
        <dbReference type="ARBA" id="ARBA00004141"/>
    </source>
</evidence>
<dbReference type="STRING" id="933059.SAMN04488103_109114"/>
<evidence type="ECO:0000256" key="3">
    <source>
        <dbReference type="ARBA" id="ARBA00022989"/>
    </source>
</evidence>
<comment type="subcellular location">
    <subcellularLocation>
        <location evidence="1">Membrane</location>
        <topology evidence="1">Multi-pass membrane protein</topology>
    </subcellularLocation>
</comment>
<evidence type="ECO:0000256" key="4">
    <source>
        <dbReference type="ARBA" id="ARBA00023136"/>
    </source>
</evidence>
<sequence>MPLLILGLLIWAGAHMFKRLAPGPRAAMGERGKAVVTVALLVSLGLMVIGYRGAEGAVFWGRSPALVGINNLLMLVSVYLFAAAGMKTAVAQRMRHPMLTGVIVWAVAHLLVNGDVPSFVLFGGMAVWAVLEMAMINRAQPGWVPPRGKGAKMEVMAAVGTLLVYGAIAGAHIALGYPTFG</sequence>
<evidence type="ECO:0000259" key="6">
    <source>
        <dbReference type="Pfam" id="PF07298"/>
    </source>
</evidence>
<keyword evidence="8" id="KW-1185">Reference proteome</keyword>
<accession>A0A1H8KJY5</accession>
<evidence type="ECO:0000313" key="8">
    <source>
        <dbReference type="Proteomes" id="UP000198761"/>
    </source>
</evidence>
<dbReference type="RefSeq" id="WP_091302885.1">
    <property type="nucleotide sequence ID" value="NZ_FOCE01000009.1"/>
</dbReference>
<keyword evidence="2 5" id="KW-0812">Transmembrane</keyword>
<feature type="domain" description="NnrU" evidence="6">
    <location>
        <begin position="3"/>
        <end position="176"/>
    </location>
</feature>
<protein>
    <submittedName>
        <fullName evidence="7">NnrU protein</fullName>
    </submittedName>
</protein>
<name>A0A1H8KJY5_9RHOB</name>
<keyword evidence="3 5" id="KW-1133">Transmembrane helix</keyword>
<evidence type="ECO:0000256" key="5">
    <source>
        <dbReference type="SAM" id="Phobius"/>
    </source>
</evidence>
<proteinExistence type="predicted"/>
<gene>
    <name evidence="7" type="ORF">SAMN04488103_109114</name>
</gene>
<evidence type="ECO:0000313" key="7">
    <source>
        <dbReference type="EMBL" id="SEN93269.1"/>
    </source>
</evidence>
<dbReference type="AlphaFoldDB" id="A0A1H8KJY5"/>
<feature type="transmembrane region" description="Helical" evidence="5">
    <location>
        <begin position="155"/>
        <end position="175"/>
    </location>
</feature>
<feature type="transmembrane region" description="Helical" evidence="5">
    <location>
        <begin position="102"/>
        <end position="131"/>
    </location>
</feature>
<dbReference type="Proteomes" id="UP000198761">
    <property type="component" value="Unassembled WGS sequence"/>
</dbReference>
<feature type="transmembrane region" description="Helical" evidence="5">
    <location>
        <begin position="63"/>
        <end position="82"/>
    </location>
</feature>
<dbReference type="OrthoDB" id="5293641at2"/>
<dbReference type="GO" id="GO:0016020">
    <property type="term" value="C:membrane"/>
    <property type="evidence" value="ECO:0007669"/>
    <property type="project" value="UniProtKB-SubCell"/>
</dbReference>
<organism evidence="7 8">
    <name type="scientific">Gemmobacter aquatilis</name>
    <dbReference type="NCBI Taxonomy" id="933059"/>
    <lineage>
        <taxon>Bacteria</taxon>
        <taxon>Pseudomonadati</taxon>
        <taxon>Pseudomonadota</taxon>
        <taxon>Alphaproteobacteria</taxon>
        <taxon>Rhodobacterales</taxon>
        <taxon>Paracoccaceae</taxon>
        <taxon>Gemmobacter</taxon>
    </lineage>
</organism>
<feature type="transmembrane region" description="Helical" evidence="5">
    <location>
        <begin position="32"/>
        <end position="51"/>
    </location>
</feature>
<reference evidence="7 8" key="1">
    <citation type="submission" date="2016-10" db="EMBL/GenBank/DDBJ databases">
        <authorList>
            <person name="de Groot N.N."/>
        </authorList>
    </citation>
    <scope>NUCLEOTIDE SEQUENCE [LARGE SCALE GENOMIC DNA]</scope>
    <source>
        <strain evidence="7 8">DSM 3857</strain>
    </source>
</reference>
<dbReference type="InterPro" id="IPR009915">
    <property type="entry name" value="NnrU_dom"/>
</dbReference>
<dbReference type="Pfam" id="PF07298">
    <property type="entry name" value="NnrU"/>
    <property type="match status" value="1"/>
</dbReference>
<keyword evidence="4 5" id="KW-0472">Membrane</keyword>
<dbReference type="EMBL" id="FOCE01000009">
    <property type="protein sequence ID" value="SEN93269.1"/>
    <property type="molecule type" value="Genomic_DNA"/>
</dbReference>